<evidence type="ECO:0000256" key="1">
    <source>
        <dbReference type="SAM" id="Phobius"/>
    </source>
</evidence>
<sequence>MPTTTTAKCASYSVIQGSDGTSTNITYLYGNASRSLFVRYASPGATTYITDTDVVCGPRCARVWVFQSLQPASGVTSLSVMDCNVTVTDVENASLPQHEVPDEQARIAAGAIGLEGVAHENDSKQFATGVIAAAGELNPLLSAPGSFPSSGERLTVEWRNVCLILGLLALAHLLIFTIMIGFATSVVVKKNSHLAIAELLEPLVKRVSPSDRVRDEDISGENVLYGVKMSQAGSGILMLLRMFSNVTNSRPVGMIQRSLDSCLERSASIGAAELENPIWAAIFGCHGVVYEIWMHP</sequence>
<evidence type="ECO:0000313" key="2">
    <source>
        <dbReference type="EMBL" id="KAH0555835.1"/>
    </source>
</evidence>
<keyword evidence="1" id="KW-0472">Membrane</keyword>
<name>A0A9P8IIW1_9PEZI</name>
<dbReference type="Proteomes" id="UP000750711">
    <property type="component" value="Unassembled WGS sequence"/>
</dbReference>
<dbReference type="AlphaFoldDB" id="A0A9P8IIW1"/>
<feature type="transmembrane region" description="Helical" evidence="1">
    <location>
        <begin position="163"/>
        <end position="188"/>
    </location>
</feature>
<keyword evidence="1" id="KW-0812">Transmembrane</keyword>
<reference evidence="2" key="1">
    <citation type="submission" date="2021-03" db="EMBL/GenBank/DDBJ databases">
        <title>Comparative genomics and phylogenomic investigation of the class Geoglossomycetes provide insights into ecological specialization and systematics.</title>
        <authorList>
            <person name="Melie T."/>
            <person name="Pirro S."/>
            <person name="Miller A.N."/>
            <person name="Quandt A."/>
        </authorList>
    </citation>
    <scope>NUCLEOTIDE SEQUENCE</scope>
    <source>
        <strain evidence="2">CAQ_001_2017</strain>
    </source>
</reference>
<accession>A0A9P8IIW1</accession>
<comment type="caution">
    <text evidence="2">The sequence shown here is derived from an EMBL/GenBank/DDBJ whole genome shotgun (WGS) entry which is preliminary data.</text>
</comment>
<dbReference type="EMBL" id="JAGHQM010001337">
    <property type="protein sequence ID" value="KAH0555835.1"/>
    <property type="molecule type" value="Genomic_DNA"/>
</dbReference>
<protein>
    <submittedName>
        <fullName evidence="2">Uncharacterized protein</fullName>
    </submittedName>
</protein>
<evidence type="ECO:0000313" key="3">
    <source>
        <dbReference type="Proteomes" id="UP000750711"/>
    </source>
</evidence>
<keyword evidence="1" id="KW-1133">Transmembrane helix</keyword>
<organism evidence="2 3">
    <name type="scientific">Trichoglossum hirsutum</name>
    <dbReference type="NCBI Taxonomy" id="265104"/>
    <lineage>
        <taxon>Eukaryota</taxon>
        <taxon>Fungi</taxon>
        <taxon>Dikarya</taxon>
        <taxon>Ascomycota</taxon>
        <taxon>Pezizomycotina</taxon>
        <taxon>Geoglossomycetes</taxon>
        <taxon>Geoglossales</taxon>
        <taxon>Geoglossaceae</taxon>
        <taxon>Trichoglossum</taxon>
    </lineage>
</organism>
<keyword evidence="3" id="KW-1185">Reference proteome</keyword>
<gene>
    <name evidence="2" type="ORF">GP486_006222</name>
</gene>
<proteinExistence type="predicted"/>